<name>A0ABV9LVS8_9ALTE</name>
<keyword evidence="3" id="KW-1185">Reference proteome</keyword>
<keyword evidence="1" id="KW-0472">Membrane</keyword>
<keyword evidence="1" id="KW-0812">Transmembrane</keyword>
<evidence type="ECO:0000256" key="1">
    <source>
        <dbReference type="SAM" id="Phobius"/>
    </source>
</evidence>
<dbReference type="EMBL" id="JBHSGU010000002">
    <property type="protein sequence ID" value="MFC4700063.1"/>
    <property type="molecule type" value="Genomic_DNA"/>
</dbReference>
<evidence type="ECO:0000313" key="2">
    <source>
        <dbReference type="EMBL" id="MFC4700063.1"/>
    </source>
</evidence>
<dbReference type="NCBIfam" id="TIGR02532">
    <property type="entry name" value="IV_pilin_GFxxxE"/>
    <property type="match status" value="1"/>
</dbReference>
<gene>
    <name evidence="2" type="ORF">ACFO4O_07850</name>
</gene>
<dbReference type="PROSITE" id="PS00409">
    <property type="entry name" value="PROKAR_NTER_METHYL"/>
    <property type="match status" value="1"/>
</dbReference>
<keyword evidence="1" id="KW-1133">Transmembrane helix</keyword>
<accession>A0ABV9LVS8</accession>
<reference evidence="3" key="1">
    <citation type="journal article" date="2019" name="Int. J. Syst. Evol. Microbiol.">
        <title>The Global Catalogue of Microorganisms (GCM) 10K type strain sequencing project: providing services to taxonomists for standard genome sequencing and annotation.</title>
        <authorList>
            <consortium name="The Broad Institute Genomics Platform"/>
            <consortium name="The Broad Institute Genome Sequencing Center for Infectious Disease"/>
            <person name="Wu L."/>
            <person name="Ma J."/>
        </authorList>
    </citation>
    <scope>NUCLEOTIDE SEQUENCE [LARGE SCALE GENOMIC DNA]</scope>
    <source>
        <strain evidence="3">KACC 12507</strain>
    </source>
</reference>
<dbReference type="Proteomes" id="UP001595897">
    <property type="component" value="Unassembled WGS sequence"/>
</dbReference>
<evidence type="ECO:0000313" key="3">
    <source>
        <dbReference type="Proteomes" id="UP001595897"/>
    </source>
</evidence>
<dbReference type="Pfam" id="PF07963">
    <property type="entry name" value="N_methyl"/>
    <property type="match status" value="1"/>
</dbReference>
<comment type="caution">
    <text evidence="2">The sequence shown here is derived from an EMBL/GenBank/DDBJ whole genome shotgun (WGS) entry which is preliminary data.</text>
</comment>
<dbReference type="RefSeq" id="WP_382407159.1">
    <property type="nucleotide sequence ID" value="NZ_JBHSGU010000002.1"/>
</dbReference>
<sequence>MKVQAPLHQPQARPLHESLHVAKAVKPKTAQTGFTLIEVLVALVILSATFASVWAWLNSSSITTEKIATRIELQEASAQFLDYLSTQPLQVRPNGTFILKDFVFEYRSVINKRSDQANFRRQPAFIVGLFDVSIDVYKNAELVSKHTTSQVRYWDDPNYFDPELLL</sequence>
<organism evidence="2 3">
    <name type="scientific">Glaciecola siphonariae</name>
    <dbReference type="NCBI Taxonomy" id="521012"/>
    <lineage>
        <taxon>Bacteria</taxon>
        <taxon>Pseudomonadati</taxon>
        <taxon>Pseudomonadota</taxon>
        <taxon>Gammaproteobacteria</taxon>
        <taxon>Alteromonadales</taxon>
        <taxon>Alteromonadaceae</taxon>
        <taxon>Glaciecola</taxon>
    </lineage>
</organism>
<protein>
    <submittedName>
        <fullName evidence="2">Type II secretion system protein J</fullName>
    </submittedName>
</protein>
<proteinExistence type="predicted"/>
<feature type="transmembrane region" description="Helical" evidence="1">
    <location>
        <begin position="36"/>
        <end position="57"/>
    </location>
</feature>
<dbReference type="InterPro" id="IPR012902">
    <property type="entry name" value="N_methyl_site"/>
</dbReference>